<comment type="caution">
    <text evidence="7">The sequence shown here is derived from an EMBL/GenBank/DDBJ whole genome shotgun (WGS) entry which is preliminary data.</text>
</comment>
<accession>A0A520S046</accession>
<dbReference type="SUPFAM" id="SSF51338">
    <property type="entry name" value="Composite domain of metallo-dependent hydrolases"/>
    <property type="match status" value="1"/>
</dbReference>
<protein>
    <recommendedName>
        <fullName evidence="5">5-methylthioadenosine/S-adenosylhomocysteine deaminase</fullName>
        <shortName evidence="5">MTA/SAH deaminase</shortName>
        <ecNumber evidence="5">3.5.4.28</ecNumber>
        <ecNumber evidence="5">3.5.4.31</ecNumber>
    </recommendedName>
</protein>
<dbReference type="EMBL" id="SHAH01000044">
    <property type="protein sequence ID" value="RZO75837.1"/>
    <property type="molecule type" value="Genomic_DNA"/>
</dbReference>
<dbReference type="EC" id="3.5.4.28" evidence="5"/>
<evidence type="ECO:0000256" key="3">
    <source>
        <dbReference type="ARBA" id="ARBA00022801"/>
    </source>
</evidence>
<dbReference type="EC" id="3.5.4.31" evidence="5"/>
<gene>
    <name evidence="5" type="primary">mtaD</name>
    <name evidence="7" type="ORF">EVA69_03660</name>
</gene>
<comment type="cofactor">
    <cofactor evidence="5">
        <name>Zn(2+)</name>
        <dbReference type="ChEBI" id="CHEBI:29105"/>
    </cofactor>
    <text evidence="5">Binds 1 zinc ion per subunit.</text>
</comment>
<reference evidence="7 8" key="1">
    <citation type="submission" date="2019-02" db="EMBL/GenBank/DDBJ databases">
        <title>Prokaryotic population dynamics and viral predation in marine succession experiment using metagenomics: the confinement effect.</title>
        <authorList>
            <person name="Haro-Moreno J.M."/>
            <person name="Rodriguez-Valera F."/>
            <person name="Lopez-Perez M."/>
        </authorList>
    </citation>
    <scope>NUCLEOTIDE SEQUENCE [LARGE SCALE GENOMIC DNA]</scope>
    <source>
        <strain evidence="7">MED-G158</strain>
    </source>
</reference>
<feature type="domain" description="Amidohydrolase-related" evidence="6">
    <location>
        <begin position="64"/>
        <end position="413"/>
    </location>
</feature>
<dbReference type="InterPro" id="IPR032466">
    <property type="entry name" value="Metal_Hydrolase"/>
</dbReference>
<evidence type="ECO:0000256" key="4">
    <source>
        <dbReference type="ARBA" id="ARBA00022833"/>
    </source>
</evidence>
<feature type="binding site" evidence="5">
    <location>
        <position position="75"/>
    </location>
    <ligand>
        <name>Zn(2+)</name>
        <dbReference type="ChEBI" id="CHEBI:29105"/>
    </ligand>
</feature>
<feature type="binding site" evidence="5">
    <location>
        <position position="310"/>
    </location>
    <ligand>
        <name>Zn(2+)</name>
        <dbReference type="ChEBI" id="CHEBI:29105"/>
    </ligand>
</feature>
<dbReference type="PANTHER" id="PTHR43794:SF11">
    <property type="entry name" value="AMIDOHYDROLASE-RELATED DOMAIN-CONTAINING PROTEIN"/>
    <property type="match status" value="1"/>
</dbReference>
<dbReference type="GO" id="GO:0050270">
    <property type="term" value="F:S-adenosylhomocysteine deaminase activity"/>
    <property type="evidence" value="ECO:0007669"/>
    <property type="project" value="UniProtKB-UniRule"/>
</dbReference>
<keyword evidence="3 5" id="KW-0378">Hydrolase</keyword>
<feature type="binding site" evidence="5">
    <location>
        <position position="102"/>
    </location>
    <ligand>
        <name>substrate</name>
    </ligand>
</feature>
<keyword evidence="2 5" id="KW-0479">Metal-binding</keyword>
<dbReference type="PANTHER" id="PTHR43794">
    <property type="entry name" value="AMINOHYDROLASE SSNA-RELATED"/>
    <property type="match status" value="1"/>
</dbReference>
<feature type="binding site" evidence="5">
    <location>
        <position position="310"/>
    </location>
    <ligand>
        <name>substrate</name>
    </ligand>
</feature>
<comment type="catalytic activity">
    <reaction evidence="5">
        <text>S-methyl-5'-thioadenosine + H2O + H(+) = S-methyl-5'-thioinosine + NH4(+)</text>
        <dbReference type="Rhea" id="RHEA:25025"/>
        <dbReference type="ChEBI" id="CHEBI:15377"/>
        <dbReference type="ChEBI" id="CHEBI:15378"/>
        <dbReference type="ChEBI" id="CHEBI:17509"/>
        <dbReference type="ChEBI" id="CHEBI:28938"/>
        <dbReference type="ChEBI" id="CHEBI:48595"/>
        <dbReference type="EC" id="3.5.4.31"/>
    </reaction>
</comment>
<keyword evidence="4 5" id="KW-0862">Zinc</keyword>
<dbReference type="AlphaFoldDB" id="A0A520S046"/>
<feature type="binding site" evidence="5">
    <location>
        <position position="222"/>
    </location>
    <ligand>
        <name>Zn(2+)</name>
        <dbReference type="ChEBI" id="CHEBI:29105"/>
    </ligand>
</feature>
<comment type="similarity">
    <text evidence="1">Belongs to the metallo-dependent hydrolases superfamily. ATZ/TRZ family.</text>
</comment>
<comment type="function">
    <text evidence="5">Catalyzes the deamination of 5-methylthioadenosine and S-adenosyl-L-homocysteine into 5-methylthioinosine and S-inosyl-L-homocysteine, respectively. Is also able to deaminate adenosine.</text>
</comment>
<comment type="caution">
    <text evidence="5">Lacks conserved residue(s) required for the propagation of feature annotation.</text>
</comment>
<name>A0A520S046_9GAMM</name>
<feature type="binding site" evidence="5">
    <location>
        <position position="73"/>
    </location>
    <ligand>
        <name>Zn(2+)</name>
        <dbReference type="ChEBI" id="CHEBI:29105"/>
    </ligand>
</feature>
<evidence type="ECO:0000313" key="7">
    <source>
        <dbReference type="EMBL" id="RZO75837.1"/>
    </source>
</evidence>
<dbReference type="Pfam" id="PF01979">
    <property type="entry name" value="Amidohydro_1"/>
    <property type="match status" value="1"/>
</dbReference>
<dbReference type="InterPro" id="IPR050287">
    <property type="entry name" value="MTA/SAH_deaminase"/>
</dbReference>
<organism evidence="7 8">
    <name type="scientific">OM182 bacterium</name>
    <dbReference type="NCBI Taxonomy" id="2510334"/>
    <lineage>
        <taxon>Bacteria</taxon>
        <taxon>Pseudomonadati</taxon>
        <taxon>Pseudomonadota</taxon>
        <taxon>Gammaproteobacteria</taxon>
        <taxon>OMG group</taxon>
        <taxon>OM182 clade</taxon>
    </lineage>
</organism>
<dbReference type="InterPro" id="IPR011059">
    <property type="entry name" value="Metal-dep_hydrolase_composite"/>
</dbReference>
<evidence type="ECO:0000313" key="8">
    <source>
        <dbReference type="Proteomes" id="UP000320404"/>
    </source>
</evidence>
<dbReference type="Proteomes" id="UP000320404">
    <property type="component" value="Unassembled WGS sequence"/>
</dbReference>
<dbReference type="SUPFAM" id="SSF51556">
    <property type="entry name" value="Metallo-dependent hydrolases"/>
    <property type="match status" value="1"/>
</dbReference>
<dbReference type="CDD" id="cd01298">
    <property type="entry name" value="ATZ_TRZ_like"/>
    <property type="match status" value="1"/>
</dbReference>
<evidence type="ECO:0000259" key="6">
    <source>
        <dbReference type="Pfam" id="PF01979"/>
    </source>
</evidence>
<feature type="binding site" evidence="5">
    <location>
        <position position="195"/>
    </location>
    <ligand>
        <name>substrate</name>
    </ligand>
</feature>
<dbReference type="InterPro" id="IPR006680">
    <property type="entry name" value="Amidohydro-rel"/>
</dbReference>
<dbReference type="FunFam" id="3.20.20.140:FF:000014">
    <property type="entry name" value="5-methylthioadenosine/S-adenosylhomocysteine deaminase"/>
    <property type="match status" value="1"/>
</dbReference>
<evidence type="ECO:0000256" key="2">
    <source>
        <dbReference type="ARBA" id="ARBA00022723"/>
    </source>
</evidence>
<dbReference type="GO" id="GO:0090614">
    <property type="term" value="F:5'-methylthioadenosine deaminase activity"/>
    <property type="evidence" value="ECO:0007669"/>
    <property type="project" value="UniProtKB-UniRule"/>
</dbReference>
<proteinExistence type="inferred from homology"/>
<dbReference type="HAMAP" id="MF_01281">
    <property type="entry name" value="MTA_SAH_deamin"/>
    <property type="match status" value="1"/>
</dbReference>
<dbReference type="NCBIfam" id="NF006549">
    <property type="entry name" value="PRK09045.1"/>
    <property type="match status" value="1"/>
</dbReference>
<dbReference type="Gene3D" id="2.30.40.10">
    <property type="entry name" value="Urease, subunit C, domain 1"/>
    <property type="match status" value="1"/>
</dbReference>
<evidence type="ECO:0000256" key="1">
    <source>
        <dbReference type="ARBA" id="ARBA00006745"/>
    </source>
</evidence>
<dbReference type="GO" id="GO:0046872">
    <property type="term" value="F:metal ion binding"/>
    <property type="evidence" value="ECO:0007669"/>
    <property type="project" value="UniProtKB-KW"/>
</dbReference>
<dbReference type="Gene3D" id="3.20.20.140">
    <property type="entry name" value="Metal-dependent hydrolases"/>
    <property type="match status" value="1"/>
</dbReference>
<evidence type="ECO:0000256" key="5">
    <source>
        <dbReference type="HAMAP-Rule" id="MF_01281"/>
    </source>
</evidence>
<comment type="catalytic activity">
    <reaction evidence="5">
        <text>S-adenosyl-L-homocysteine + H2O + H(+) = S-inosyl-L-homocysteine + NH4(+)</text>
        <dbReference type="Rhea" id="RHEA:20716"/>
        <dbReference type="ChEBI" id="CHEBI:15377"/>
        <dbReference type="ChEBI" id="CHEBI:15378"/>
        <dbReference type="ChEBI" id="CHEBI:28938"/>
        <dbReference type="ChEBI" id="CHEBI:57856"/>
        <dbReference type="ChEBI" id="CHEBI:57985"/>
        <dbReference type="EC" id="3.5.4.28"/>
    </reaction>
</comment>
<feature type="binding site" evidence="5">
    <location>
        <position position="225"/>
    </location>
    <ligand>
        <name>substrate</name>
    </ligand>
</feature>
<sequence length="442" mass="48040">MSPVPNTEADLIIEAAWIVPVVPRDAVITDHALIINNKRIEAIVPINEAKGLSCKRRVELSNHILMPGFVNAHGHTPMSLFRGLADDIPLQEWLEDRIWPLEGKYVSREFVRDGAMLTLAEIIRSGTTCFADNYFFPDEVAKVANEASLRAQLASPVLDFPTVWAQDADEYISKTTQLHDDYRSSELVSIAFGPHAPYTVSDKPLQRIAALAEELDVPIHIHMHENAREVSDALASDGRRPLARMADLGLVSPRLLCVHATQLVDEEIQLLSQQGASVIHCPSSNLKLASGLCEVDKLLKRGVNVALGTDGAASNNDLDMFGEMHLMALLGKAVAQDAAAVSAQQALEIATLGGARALGMERDIGSLEVGKFADICAVSLDHLSLRPMNNPVSHLVYASNGSVVSHVWCAGSLLLEDGELQTLDLTLIKERAAHWQAKFAQA</sequence>
<dbReference type="InterPro" id="IPR023512">
    <property type="entry name" value="Deaminase_MtaD/DadD"/>
</dbReference>
<comment type="similarity">
    <text evidence="5">Belongs to the metallo-dependent hydrolases superfamily. MTA/SAH deaminase family.</text>
</comment>